<dbReference type="GO" id="GO:0003677">
    <property type="term" value="F:DNA binding"/>
    <property type="evidence" value="ECO:0007669"/>
    <property type="project" value="InterPro"/>
</dbReference>
<proteinExistence type="predicted"/>
<organism evidence="2 3">
    <name type="scientific">Candidatus Methylomirabilis tolerans</name>
    <dbReference type="NCBI Taxonomy" id="3123416"/>
    <lineage>
        <taxon>Bacteria</taxon>
        <taxon>Candidatus Methylomirabilota</taxon>
        <taxon>Candidatus Methylomirabilia</taxon>
        <taxon>Candidatus Methylomirabilales</taxon>
        <taxon>Candidatus Methylomirabilaceae</taxon>
        <taxon>Candidatus Methylomirabilis</taxon>
    </lineage>
</organism>
<dbReference type="NCBIfam" id="TIGR01764">
    <property type="entry name" value="excise"/>
    <property type="match status" value="1"/>
</dbReference>
<dbReference type="Proteomes" id="UP001197609">
    <property type="component" value="Unassembled WGS sequence"/>
</dbReference>
<accession>A0AAJ1ESR6</accession>
<dbReference type="EMBL" id="JAIOIU010000057">
    <property type="protein sequence ID" value="MBZ0159479.1"/>
    <property type="molecule type" value="Genomic_DNA"/>
</dbReference>
<protein>
    <submittedName>
        <fullName evidence="2">Helix-turn-helix domain-containing protein</fullName>
    </submittedName>
</protein>
<feature type="domain" description="Helix-turn-helix" evidence="1">
    <location>
        <begin position="25"/>
        <end position="74"/>
    </location>
</feature>
<evidence type="ECO:0000313" key="3">
    <source>
        <dbReference type="Proteomes" id="UP001197609"/>
    </source>
</evidence>
<dbReference type="InterPro" id="IPR041657">
    <property type="entry name" value="HTH_17"/>
</dbReference>
<evidence type="ECO:0000313" key="2">
    <source>
        <dbReference type="EMBL" id="MBZ0159479.1"/>
    </source>
</evidence>
<dbReference type="Pfam" id="PF12728">
    <property type="entry name" value="HTH_17"/>
    <property type="match status" value="1"/>
</dbReference>
<name>A0AAJ1ESR6_9BACT</name>
<dbReference type="InterPro" id="IPR010093">
    <property type="entry name" value="SinI_DNA-bd"/>
</dbReference>
<dbReference type="Gene3D" id="3.90.105.50">
    <property type="match status" value="1"/>
</dbReference>
<sequence>MPVQARFGSSQITQTDPSDLRNDAYLTVREVADYTRLSIRTIRKWVHDPHQPLPHYKCGGKLLFRRDQIDQWLRVYFFRRSPAAIDAVDAYVNDILRKLKA</sequence>
<gene>
    <name evidence="2" type="ORF">K8G79_05015</name>
</gene>
<evidence type="ECO:0000259" key="1">
    <source>
        <dbReference type="Pfam" id="PF12728"/>
    </source>
</evidence>
<dbReference type="InterPro" id="IPR009061">
    <property type="entry name" value="DNA-bd_dom_put_sf"/>
</dbReference>
<dbReference type="SUPFAM" id="SSF46955">
    <property type="entry name" value="Putative DNA-binding domain"/>
    <property type="match status" value="1"/>
</dbReference>
<dbReference type="InterPro" id="IPR038148">
    <property type="entry name" value="Tn1545/Tn916_Xis"/>
</dbReference>
<dbReference type="AlphaFoldDB" id="A0AAJ1ESR6"/>
<comment type="caution">
    <text evidence="2">The sequence shown here is derived from an EMBL/GenBank/DDBJ whole genome shotgun (WGS) entry which is preliminary data.</text>
</comment>
<reference evidence="2 3" key="1">
    <citation type="journal article" date="2021" name="bioRxiv">
        <title>Unraveling nitrogen, sulfur and carbon metabolic pathways and microbial community transcriptional responses to substrate deprivation and toxicity stresses in a bioreactor mimicking anoxic brackish coastal sediment conditions.</title>
        <authorList>
            <person name="Martins P.D."/>
            <person name="Echeveste M.J."/>
            <person name="Arshad A."/>
            <person name="Kurth J."/>
            <person name="Ouboter H."/>
            <person name="Jetten M.S.M."/>
            <person name="Welte C.U."/>
        </authorList>
    </citation>
    <scope>NUCLEOTIDE SEQUENCE [LARGE SCALE GENOMIC DNA]</scope>
    <source>
        <strain evidence="2">MAG_38</strain>
    </source>
</reference>